<dbReference type="AlphaFoldDB" id="A0A1X7RWW0"/>
<feature type="compositionally biased region" description="Polar residues" evidence="1">
    <location>
        <begin position="104"/>
        <end position="114"/>
    </location>
</feature>
<evidence type="ECO:0000313" key="2">
    <source>
        <dbReference type="EMBL" id="SMQ51934.1"/>
    </source>
</evidence>
<gene>
    <name evidence="2" type="ORF">ZT3D7_G7087</name>
</gene>
<proteinExistence type="predicted"/>
<organism evidence="2 3">
    <name type="scientific">Zymoseptoria tritici (strain ST99CH_3D7)</name>
    <dbReference type="NCBI Taxonomy" id="1276538"/>
    <lineage>
        <taxon>Eukaryota</taxon>
        <taxon>Fungi</taxon>
        <taxon>Dikarya</taxon>
        <taxon>Ascomycota</taxon>
        <taxon>Pezizomycotina</taxon>
        <taxon>Dothideomycetes</taxon>
        <taxon>Dothideomycetidae</taxon>
        <taxon>Mycosphaerellales</taxon>
        <taxon>Mycosphaerellaceae</taxon>
        <taxon>Zymoseptoria</taxon>
    </lineage>
</organism>
<dbReference type="Proteomes" id="UP000215127">
    <property type="component" value="Chromosome 6"/>
</dbReference>
<feature type="compositionally biased region" description="Low complexity" evidence="1">
    <location>
        <begin position="123"/>
        <end position="140"/>
    </location>
</feature>
<keyword evidence="3" id="KW-1185">Reference proteome</keyword>
<feature type="region of interest" description="Disordered" evidence="1">
    <location>
        <begin position="169"/>
        <end position="189"/>
    </location>
</feature>
<reference evidence="2 3" key="1">
    <citation type="submission" date="2016-06" db="EMBL/GenBank/DDBJ databases">
        <authorList>
            <person name="Kjaerup R.B."/>
            <person name="Dalgaard T.S."/>
            <person name="Juul-Madsen H.R."/>
        </authorList>
    </citation>
    <scope>NUCLEOTIDE SEQUENCE [LARGE SCALE GENOMIC DNA]</scope>
</reference>
<protein>
    <submittedName>
        <fullName evidence="2">Uncharacterized protein</fullName>
    </submittedName>
</protein>
<dbReference type="EMBL" id="LT853697">
    <property type="protein sequence ID" value="SMQ51934.1"/>
    <property type="molecule type" value="Genomic_DNA"/>
</dbReference>
<accession>A0A1X7RWW0</accession>
<feature type="region of interest" description="Disordered" evidence="1">
    <location>
        <begin position="93"/>
        <end position="156"/>
    </location>
</feature>
<evidence type="ECO:0000256" key="1">
    <source>
        <dbReference type="SAM" id="MobiDB-lite"/>
    </source>
</evidence>
<name>A0A1X7RWW0_ZYMT9</name>
<evidence type="ECO:0000313" key="3">
    <source>
        <dbReference type="Proteomes" id="UP000215127"/>
    </source>
</evidence>
<sequence length="189" mass="20660">MTVSLEPIATAKRVVNDNHAADQIPNMTDVTRFHLPDHFGATYTHQIECLASQRVPCAHVQRGDVCTIDFPANKSCLQSKKRVFSVSEPVSKPTVYHNCRKPRQTQTQRTASPCTSPPSPLFSSHWPPSTRSPSPSQTPSLKTPLQDAASVQRPDCQTVSLEPTATARCVAPHASSTPTTRTANHHFLG</sequence>